<dbReference type="Pfam" id="PF01663">
    <property type="entry name" value="Phosphodiest"/>
    <property type="match status" value="1"/>
</dbReference>
<dbReference type="PANTHER" id="PTHR10151:SF120">
    <property type="entry name" value="BIS(5'-ADENOSYL)-TRIPHOSPHATASE"/>
    <property type="match status" value="1"/>
</dbReference>
<evidence type="ECO:0000313" key="2">
    <source>
        <dbReference type="Proteomes" id="UP000787635"/>
    </source>
</evidence>
<dbReference type="SUPFAM" id="SSF53649">
    <property type="entry name" value="Alkaline phosphatase-like"/>
    <property type="match status" value="1"/>
</dbReference>
<dbReference type="InterPro" id="IPR002591">
    <property type="entry name" value="Phosphodiest/P_Trfase"/>
</dbReference>
<proteinExistence type="predicted"/>
<dbReference type="InterPro" id="IPR017850">
    <property type="entry name" value="Alkaline_phosphatase_core_sf"/>
</dbReference>
<evidence type="ECO:0000313" key="1">
    <source>
        <dbReference type="EMBL" id="NKC32468.1"/>
    </source>
</evidence>
<gene>
    <name evidence="1" type="ORF">HEQ75_16505</name>
</gene>
<dbReference type="RefSeq" id="WP_168032597.1">
    <property type="nucleotide sequence ID" value="NZ_JAAVNE010000027.1"/>
</dbReference>
<dbReference type="EMBL" id="JAAVNE010000027">
    <property type="protein sequence ID" value="NKC32468.1"/>
    <property type="molecule type" value="Genomic_DNA"/>
</dbReference>
<dbReference type="PANTHER" id="PTHR10151">
    <property type="entry name" value="ECTONUCLEOTIDE PYROPHOSPHATASE/PHOSPHODIESTERASE"/>
    <property type="match status" value="1"/>
</dbReference>
<reference evidence="1 2" key="1">
    <citation type="submission" date="2020-03" db="EMBL/GenBank/DDBJ databases">
        <title>Roseomonas selenitidurans sp. nov. isolated from urban soil.</title>
        <authorList>
            <person name="Liu H."/>
        </authorList>
    </citation>
    <scope>NUCLEOTIDE SEQUENCE [LARGE SCALE GENOMIC DNA]</scope>
    <source>
        <strain evidence="1 2">BU-1</strain>
    </source>
</reference>
<sequence>MAERAILLLIDGLPADVFAAEAARLRNLSALAARGLHLARVTPAQPSVSFPGRAEMLTGRGPAENGVWGNAIHDGTRFRKAMADDIRVPTLARAVRDAGGTVASIGFGLVDPADADWHSDPWWQHLDAADPANTKGPAAAPLHIRRDADGLLAAALRRGAFTFGPGATPHGLVQPQMLGFACDMAQIDAAAALLCGEAPPRLVLTEIATPDAALHYHGLGSAAADLAIALADMLVGRLVQHLEAAGRLHDTLIVVSSDHGHAPIDTALYPEAILPGKIWASEGGALHVLAATARDVATLAALGITPLPDTHLPEAQRGRITTFVAPAGQAFERRTDVATPTGAPIVVATHGNAPGTPGDDAVAFLAGGGMPRGLVPRASLRDLAPAILHLLGLPALAGTRPNLIRERIPA</sequence>
<protein>
    <submittedName>
        <fullName evidence="1">Alkaline phosphatase family protein</fullName>
    </submittedName>
</protein>
<keyword evidence="2" id="KW-1185">Reference proteome</keyword>
<organism evidence="1 2">
    <name type="scientific">Falsiroseomonas selenitidurans</name>
    <dbReference type="NCBI Taxonomy" id="2716335"/>
    <lineage>
        <taxon>Bacteria</taxon>
        <taxon>Pseudomonadati</taxon>
        <taxon>Pseudomonadota</taxon>
        <taxon>Alphaproteobacteria</taxon>
        <taxon>Acetobacterales</taxon>
        <taxon>Roseomonadaceae</taxon>
        <taxon>Falsiroseomonas</taxon>
    </lineage>
</organism>
<dbReference type="Gene3D" id="3.40.720.10">
    <property type="entry name" value="Alkaline Phosphatase, subunit A"/>
    <property type="match status" value="1"/>
</dbReference>
<accession>A0ABX1E9K4</accession>
<dbReference type="Proteomes" id="UP000787635">
    <property type="component" value="Unassembled WGS sequence"/>
</dbReference>
<name>A0ABX1E9K4_9PROT</name>
<comment type="caution">
    <text evidence="1">The sequence shown here is derived from an EMBL/GenBank/DDBJ whole genome shotgun (WGS) entry which is preliminary data.</text>
</comment>